<evidence type="ECO:0000259" key="6">
    <source>
        <dbReference type="PROSITE" id="PS50977"/>
    </source>
</evidence>
<dbReference type="InterPro" id="IPR009057">
    <property type="entry name" value="Homeodomain-like_sf"/>
</dbReference>
<accession>A0A918FCE3</accession>
<feature type="DNA-binding region" description="H-T-H motif" evidence="5">
    <location>
        <begin position="33"/>
        <end position="52"/>
    </location>
</feature>
<gene>
    <name evidence="7" type="ORF">GCM10008957_42890</name>
</gene>
<evidence type="ECO:0000313" key="7">
    <source>
        <dbReference type="EMBL" id="GGR26842.1"/>
    </source>
</evidence>
<evidence type="ECO:0000256" key="1">
    <source>
        <dbReference type="ARBA" id="ARBA00022491"/>
    </source>
</evidence>
<protein>
    <recommendedName>
        <fullName evidence="6">HTH tetR-type domain-containing protein</fullName>
    </recommendedName>
</protein>
<evidence type="ECO:0000256" key="5">
    <source>
        <dbReference type="PROSITE-ProRule" id="PRU00335"/>
    </source>
</evidence>
<keyword evidence="2" id="KW-0805">Transcription regulation</keyword>
<dbReference type="PANTHER" id="PTHR30055:SF175">
    <property type="entry name" value="HTH-TYPE TRANSCRIPTIONAL REPRESSOR KSTR2"/>
    <property type="match status" value="1"/>
</dbReference>
<proteinExistence type="predicted"/>
<evidence type="ECO:0000256" key="3">
    <source>
        <dbReference type="ARBA" id="ARBA00023125"/>
    </source>
</evidence>
<dbReference type="PROSITE" id="PS50977">
    <property type="entry name" value="HTH_TETR_2"/>
    <property type="match status" value="1"/>
</dbReference>
<reference evidence="7" key="2">
    <citation type="submission" date="2020-09" db="EMBL/GenBank/DDBJ databases">
        <authorList>
            <person name="Sun Q."/>
            <person name="Ohkuma M."/>
        </authorList>
    </citation>
    <scope>NUCLEOTIDE SEQUENCE</scope>
    <source>
        <strain evidence="7">JCM 31311</strain>
    </source>
</reference>
<dbReference type="InterPro" id="IPR036271">
    <property type="entry name" value="Tet_transcr_reg_TetR-rel_C_sf"/>
</dbReference>
<dbReference type="GO" id="GO:0003700">
    <property type="term" value="F:DNA-binding transcription factor activity"/>
    <property type="evidence" value="ECO:0007669"/>
    <property type="project" value="TreeGrafter"/>
</dbReference>
<dbReference type="Gene3D" id="1.10.357.10">
    <property type="entry name" value="Tetracycline Repressor, domain 2"/>
    <property type="match status" value="1"/>
</dbReference>
<comment type="caution">
    <text evidence="7">The sequence shown here is derived from an EMBL/GenBank/DDBJ whole genome shotgun (WGS) entry which is preliminary data.</text>
</comment>
<dbReference type="AlphaFoldDB" id="A0A918FCE3"/>
<keyword evidence="3 5" id="KW-0238">DNA-binding</keyword>
<dbReference type="Pfam" id="PF00440">
    <property type="entry name" value="TetR_N"/>
    <property type="match status" value="1"/>
</dbReference>
<dbReference type="SUPFAM" id="SSF46689">
    <property type="entry name" value="Homeodomain-like"/>
    <property type="match status" value="1"/>
</dbReference>
<dbReference type="RefSeq" id="WP_189092556.1">
    <property type="nucleotide sequence ID" value="NZ_BMQL01000039.1"/>
</dbReference>
<sequence length="198" mass="21579">MVIESARQRSISEARARILNVAIHVLARNPDAGMEDIALAAGVVRRTVYGYFPSRIDLVRSLTQLAVDEIHQVLNDAHVPGKTAPQVWADFISHIWPLAHRYRVLIVLRRSEYGTEIHALLKPVDDDITELVRQGQAAGTFGQHLPAALLGHIAFATVFNVFDGGSSDGSLSVREAITTSLLTLGVPATTASELADRR</sequence>
<evidence type="ECO:0000256" key="2">
    <source>
        <dbReference type="ARBA" id="ARBA00023015"/>
    </source>
</evidence>
<reference evidence="7" key="1">
    <citation type="journal article" date="2014" name="Int. J. Syst. Evol. Microbiol.">
        <title>Complete genome sequence of Corynebacterium casei LMG S-19264T (=DSM 44701T), isolated from a smear-ripened cheese.</title>
        <authorList>
            <consortium name="US DOE Joint Genome Institute (JGI-PGF)"/>
            <person name="Walter F."/>
            <person name="Albersmeier A."/>
            <person name="Kalinowski J."/>
            <person name="Ruckert C."/>
        </authorList>
    </citation>
    <scope>NUCLEOTIDE SEQUENCE</scope>
    <source>
        <strain evidence="7">JCM 31311</strain>
    </source>
</reference>
<organism evidence="7 8">
    <name type="scientific">Deinococcus ruber</name>
    <dbReference type="NCBI Taxonomy" id="1848197"/>
    <lineage>
        <taxon>Bacteria</taxon>
        <taxon>Thermotogati</taxon>
        <taxon>Deinococcota</taxon>
        <taxon>Deinococci</taxon>
        <taxon>Deinococcales</taxon>
        <taxon>Deinococcaceae</taxon>
        <taxon>Deinococcus</taxon>
    </lineage>
</organism>
<dbReference type="GO" id="GO:0000976">
    <property type="term" value="F:transcription cis-regulatory region binding"/>
    <property type="evidence" value="ECO:0007669"/>
    <property type="project" value="TreeGrafter"/>
</dbReference>
<dbReference type="InterPro" id="IPR050109">
    <property type="entry name" value="HTH-type_TetR-like_transc_reg"/>
</dbReference>
<dbReference type="SUPFAM" id="SSF48498">
    <property type="entry name" value="Tetracyclin repressor-like, C-terminal domain"/>
    <property type="match status" value="1"/>
</dbReference>
<keyword evidence="1" id="KW-0678">Repressor</keyword>
<keyword evidence="8" id="KW-1185">Reference proteome</keyword>
<dbReference type="PANTHER" id="PTHR30055">
    <property type="entry name" value="HTH-TYPE TRANSCRIPTIONAL REGULATOR RUTR"/>
    <property type="match status" value="1"/>
</dbReference>
<dbReference type="Proteomes" id="UP000603865">
    <property type="component" value="Unassembled WGS sequence"/>
</dbReference>
<dbReference type="EMBL" id="BMQL01000039">
    <property type="protein sequence ID" value="GGR26842.1"/>
    <property type="molecule type" value="Genomic_DNA"/>
</dbReference>
<keyword evidence="4" id="KW-0804">Transcription</keyword>
<evidence type="ECO:0000256" key="4">
    <source>
        <dbReference type="ARBA" id="ARBA00023163"/>
    </source>
</evidence>
<evidence type="ECO:0000313" key="8">
    <source>
        <dbReference type="Proteomes" id="UP000603865"/>
    </source>
</evidence>
<dbReference type="InterPro" id="IPR001647">
    <property type="entry name" value="HTH_TetR"/>
</dbReference>
<feature type="domain" description="HTH tetR-type" evidence="6">
    <location>
        <begin position="12"/>
        <end position="70"/>
    </location>
</feature>
<name>A0A918FCE3_9DEIO</name>